<evidence type="ECO:0000313" key="7">
    <source>
        <dbReference type="EMBL" id="MUN54186.1"/>
    </source>
</evidence>
<dbReference type="GO" id="GO:0042586">
    <property type="term" value="F:peptide deformylase activity"/>
    <property type="evidence" value="ECO:0007669"/>
    <property type="project" value="UniProtKB-UniRule"/>
</dbReference>
<keyword evidence="3 6" id="KW-0378">Hydrolase</keyword>
<proteinExistence type="inferred from homology"/>
<evidence type="ECO:0000256" key="3">
    <source>
        <dbReference type="ARBA" id="ARBA00022801"/>
    </source>
</evidence>
<protein>
    <recommendedName>
        <fullName evidence="6">Peptide deformylase</fullName>
        <shortName evidence="6">PDF</shortName>
        <ecNumber evidence="6">3.5.1.88</ecNumber>
    </recommendedName>
    <alternativeName>
        <fullName evidence="6">Polypeptide deformylase</fullName>
    </alternativeName>
</protein>
<dbReference type="Proteomes" id="UP000462152">
    <property type="component" value="Unassembled WGS sequence"/>
</dbReference>
<dbReference type="NCBIfam" id="TIGR00079">
    <property type="entry name" value="pept_deformyl"/>
    <property type="match status" value="1"/>
</dbReference>
<dbReference type="SUPFAM" id="SSF56420">
    <property type="entry name" value="Peptide deformylase"/>
    <property type="match status" value="1"/>
</dbReference>
<dbReference type="EMBL" id="WOGT01000001">
    <property type="protein sequence ID" value="MUN54186.1"/>
    <property type="molecule type" value="Genomic_DNA"/>
</dbReference>
<sequence>MSVRPIVITGDPVLHSPTRPVTDFDDELRGLIADMYETMDAAHGVGLAATQVGVPLRLFTFVHENDDDAPNRGVLVNPRLTLGKISEVEPDKEDEAEGCLSVPGLAYPLKRADWAKVSAQDEFGRPIEFEATGWFARVMQHETDHLDGKLYVDRLNARWAKKARKAIKKEGWGKPDLTWMPGVDEDPFGHSDEE</sequence>
<feature type="binding site" evidence="6">
    <location>
        <position position="145"/>
    </location>
    <ligand>
        <name>Fe cation</name>
        <dbReference type="ChEBI" id="CHEBI:24875"/>
    </ligand>
</feature>
<feature type="binding site" evidence="6">
    <location>
        <position position="141"/>
    </location>
    <ligand>
        <name>Fe cation</name>
        <dbReference type="ChEBI" id="CHEBI:24875"/>
    </ligand>
</feature>
<evidence type="ECO:0000256" key="1">
    <source>
        <dbReference type="ARBA" id="ARBA00010759"/>
    </source>
</evidence>
<dbReference type="RefSeq" id="WP_129314262.1">
    <property type="nucleotide sequence ID" value="NZ_CP197643.1"/>
</dbReference>
<evidence type="ECO:0000256" key="4">
    <source>
        <dbReference type="ARBA" id="ARBA00022917"/>
    </source>
</evidence>
<dbReference type="HAMAP" id="MF_00163">
    <property type="entry name" value="Pep_deformylase"/>
    <property type="match status" value="1"/>
</dbReference>
<dbReference type="GO" id="GO:0046872">
    <property type="term" value="F:metal ion binding"/>
    <property type="evidence" value="ECO:0007669"/>
    <property type="project" value="UniProtKB-KW"/>
</dbReference>
<dbReference type="NCBIfam" id="NF001159">
    <property type="entry name" value="PRK00150.1-3"/>
    <property type="match status" value="1"/>
</dbReference>
<feature type="active site" evidence="6">
    <location>
        <position position="142"/>
    </location>
</feature>
<dbReference type="Gene3D" id="3.90.45.10">
    <property type="entry name" value="Peptide deformylase"/>
    <property type="match status" value="1"/>
</dbReference>
<comment type="caution">
    <text evidence="7">The sequence shown here is derived from an EMBL/GenBank/DDBJ whole genome shotgun (WGS) entry which is preliminary data.</text>
</comment>
<dbReference type="OrthoDB" id="9804313at2"/>
<dbReference type="AlphaFoldDB" id="A0A7K1LG62"/>
<evidence type="ECO:0000313" key="8">
    <source>
        <dbReference type="Proteomes" id="UP000462152"/>
    </source>
</evidence>
<dbReference type="GO" id="GO:0006412">
    <property type="term" value="P:translation"/>
    <property type="evidence" value="ECO:0007669"/>
    <property type="project" value="UniProtKB-UniRule"/>
</dbReference>
<dbReference type="CDD" id="cd00487">
    <property type="entry name" value="Pep_deformylase"/>
    <property type="match status" value="1"/>
</dbReference>
<dbReference type="InterPro" id="IPR023635">
    <property type="entry name" value="Peptide_deformylase"/>
</dbReference>
<dbReference type="PIRSF" id="PIRSF004749">
    <property type="entry name" value="Pep_def"/>
    <property type="match status" value="1"/>
</dbReference>
<comment type="cofactor">
    <cofactor evidence="6">
        <name>Fe(2+)</name>
        <dbReference type="ChEBI" id="CHEBI:29033"/>
    </cofactor>
    <text evidence="6">Binds 1 Fe(2+) ion.</text>
</comment>
<name>A0A7K1LG62_9MICC</name>
<organism evidence="7 8">
    <name type="scientific">Rothia koreensis</name>
    <dbReference type="NCBI Taxonomy" id="592378"/>
    <lineage>
        <taxon>Bacteria</taxon>
        <taxon>Bacillati</taxon>
        <taxon>Actinomycetota</taxon>
        <taxon>Actinomycetes</taxon>
        <taxon>Micrococcales</taxon>
        <taxon>Micrococcaceae</taxon>
        <taxon>Rothia</taxon>
    </lineage>
</organism>
<keyword evidence="5 6" id="KW-0408">Iron</keyword>
<dbReference type="Pfam" id="PF01327">
    <property type="entry name" value="Pep_deformylase"/>
    <property type="match status" value="1"/>
</dbReference>
<gene>
    <name evidence="6 7" type="primary">def</name>
    <name evidence="7" type="ORF">GMA10_02960</name>
</gene>
<evidence type="ECO:0000256" key="2">
    <source>
        <dbReference type="ARBA" id="ARBA00022723"/>
    </source>
</evidence>
<evidence type="ECO:0000256" key="5">
    <source>
        <dbReference type="ARBA" id="ARBA00023004"/>
    </source>
</evidence>
<dbReference type="PANTHER" id="PTHR10458:SF2">
    <property type="entry name" value="PEPTIDE DEFORMYLASE, MITOCHONDRIAL"/>
    <property type="match status" value="1"/>
</dbReference>
<keyword evidence="4 6" id="KW-0648">Protein biosynthesis</keyword>
<dbReference type="PRINTS" id="PR01576">
    <property type="entry name" value="PDEFORMYLASE"/>
</dbReference>
<comment type="catalytic activity">
    <reaction evidence="6">
        <text>N-terminal N-formyl-L-methionyl-[peptide] + H2O = N-terminal L-methionyl-[peptide] + formate</text>
        <dbReference type="Rhea" id="RHEA:24420"/>
        <dbReference type="Rhea" id="RHEA-COMP:10639"/>
        <dbReference type="Rhea" id="RHEA-COMP:10640"/>
        <dbReference type="ChEBI" id="CHEBI:15377"/>
        <dbReference type="ChEBI" id="CHEBI:15740"/>
        <dbReference type="ChEBI" id="CHEBI:49298"/>
        <dbReference type="ChEBI" id="CHEBI:64731"/>
        <dbReference type="EC" id="3.5.1.88"/>
    </reaction>
</comment>
<feature type="binding site" evidence="6">
    <location>
        <position position="99"/>
    </location>
    <ligand>
        <name>Fe cation</name>
        <dbReference type="ChEBI" id="CHEBI:24875"/>
    </ligand>
</feature>
<dbReference type="EC" id="3.5.1.88" evidence="6"/>
<dbReference type="PANTHER" id="PTHR10458">
    <property type="entry name" value="PEPTIDE DEFORMYLASE"/>
    <property type="match status" value="1"/>
</dbReference>
<keyword evidence="8" id="KW-1185">Reference proteome</keyword>
<keyword evidence="2 6" id="KW-0479">Metal-binding</keyword>
<reference evidence="7 8" key="1">
    <citation type="submission" date="2019-12" db="EMBL/GenBank/DDBJ databases">
        <authorList>
            <person name="Li J."/>
            <person name="Shi Y."/>
            <person name="Xu G."/>
            <person name="Xiao D."/>
            <person name="Ran X."/>
        </authorList>
    </citation>
    <scope>NUCLEOTIDE SEQUENCE [LARGE SCALE GENOMIC DNA]</scope>
    <source>
        <strain evidence="7 8">JCM 15915</strain>
    </source>
</reference>
<evidence type="ECO:0000256" key="6">
    <source>
        <dbReference type="HAMAP-Rule" id="MF_00163"/>
    </source>
</evidence>
<comment type="function">
    <text evidence="6">Removes the formyl group from the N-terminal Met of newly synthesized proteins. Requires at least a dipeptide for an efficient rate of reaction. N-terminal L-methionine is a prerequisite for activity but the enzyme has broad specificity at other positions.</text>
</comment>
<dbReference type="InterPro" id="IPR036821">
    <property type="entry name" value="Peptide_deformylase_sf"/>
</dbReference>
<comment type="similarity">
    <text evidence="1 6">Belongs to the polypeptide deformylase family.</text>
</comment>
<accession>A0A7K1LG62</accession>